<name>A0A0V1N749_9BILA</name>
<evidence type="ECO:0000313" key="1">
    <source>
        <dbReference type="EMBL" id="KRZ79841.1"/>
    </source>
</evidence>
<dbReference type="EMBL" id="JYDO01000005">
    <property type="protein sequence ID" value="KRZ79841.1"/>
    <property type="molecule type" value="Genomic_DNA"/>
</dbReference>
<dbReference type="Proteomes" id="UP000054843">
    <property type="component" value="Unassembled WGS sequence"/>
</dbReference>
<keyword evidence="2" id="KW-1185">Reference proteome</keyword>
<protein>
    <submittedName>
        <fullName evidence="1">Uncharacterized protein</fullName>
    </submittedName>
</protein>
<reference evidence="1 2" key="1">
    <citation type="submission" date="2015-01" db="EMBL/GenBank/DDBJ databases">
        <title>Evolution of Trichinella species and genotypes.</title>
        <authorList>
            <person name="Korhonen P.K."/>
            <person name="Edoardo P."/>
            <person name="Giuseppe L.R."/>
            <person name="Gasser R.B."/>
        </authorList>
    </citation>
    <scope>NUCLEOTIDE SEQUENCE [LARGE SCALE GENOMIC DNA]</scope>
    <source>
        <strain evidence="1">ISS1980</strain>
    </source>
</reference>
<organism evidence="1 2">
    <name type="scientific">Trichinella papuae</name>
    <dbReference type="NCBI Taxonomy" id="268474"/>
    <lineage>
        <taxon>Eukaryota</taxon>
        <taxon>Metazoa</taxon>
        <taxon>Ecdysozoa</taxon>
        <taxon>Nematoda</taxon>
        <taxon>Enoplea</taxon>
        <taxon>Dorylaimia</taxon>
        <taxon>Trichinellida</taxon>
        <taxon>Trichinellidae</taxon>
        <taxon>Trichinella</taxon>
    </lineage>
</organism>
<accession>A0A0V1N749</accession>
<evidence type="ECO:0000313" key="2">
    <source>
        <dbReference type="Proteomes" id="UP000054843"/>
    </source>
</evidence>
<gene>
    <name evidence="1" type="ORF">T10_11528</name>
</gene>
<sequence length="103" mass="11183">MIIIFKKKKKFKPSACMSSFCRTLALLRGVTTTVCDTSVVEADISTLLAAFSSETATPFSATSAELLVSASVDTLAGISQLSKWCKTQRSRVKILDKERCTGR</sequence>
<proteinExistence type="predicted"/>
<comment type="caution">
    <text evidence="1">The sequence shown here is derived from an EMBL/GenBank/DDBJ whole genome shotgun (WGS) entry which is preliminary data.</text>
</comment>
<dbReference type="AlphaFoldDB" id="A0A0V1N749"/>